<dbReference type="RefSeq" id="XP_022240339.1">
    <property type="nucleotide sequence ID" value="XM_022384631.1"/>
</dbReference>
<keyword evidence="2" id="KW-1185">Reference proteome</keyword>
<sequence>MELMSSVRKTTDWRVNQNETATEGLRILSLDVPRSARFGEKVRLTCNYDLERDSLYSVKWYKDDLEFFRYVPKDTPQRQFFPLDGVKIDFTRSNQQTVYIEDVQTETSGRYRCEVSADAPSFRTVSSEKIMKVEDAAGSAQGHQGNMRMALISFSLLLLLQKVFP</sequence>
<dbReference type="InterPro" id="IPR007110">
    <property type="entry name" value="Ig-like_dom"/>
</dbReference>
<dbReference type="SUPFAM" id="SSF48726">
    <property type="entry name" value="Immunoglobulin"/>
    <property type="match status" value="1"/>
</dbReference>
<dbReference type="InterPro" id="IPR013783">
    <property type="entry name" value="Ig-like_fold"/>
</dbReference>
<dbReference type="InterPro" id="IPR036179">
    <property type="entry name" value="Ig-like_dom_sf"/>
</dbReference>
<dbReference type="SMART" id="SM00409">
    <property type="entry name" value="IG"/>
    <property type="match status" value="1"/>
</dbReference>
<dbReference type="CDD" id="cd00096">
    <property type="entry name" value="Ig"/>
    <property type="match status" value="1"/>
</dbReference>
<feature type="domain" description="Ig-like" evidence="1">
    <location>
        <begin position="39"/>
        <end position="126"/>
    </location>
</feature>
<proteinExistence type="predicted"/>
<reference evidence="3" key="1">
    <citation type="submission" date="2025-08" db="UniProtKB">
        <authorList>
            <consortium name="RefSeq"/>
        </authorList>
    </citation>
    <scope>IDENTIFICATION</scope>
    <source>
        <tissue evidence="3">Muscle</tissue>
    </source>
</reference>
<evidence type="ECO:0000313" key="3">
    <source>
        <dbReference type="RefSeq" id="XP_022240339.1"/>
    </source>
</evidence>
<gene>
    <name evidence="3" type="primary">LOC111085547</name>
</gene>
<dbReference type="InterPro" id="IPR003599">
    <property type="entry name" value="Ig_sub"/>
</dbReference>
<dbReference type="PANTHER" id="PTHR21261">
    <property type="entry name" value="BEAT PROTEIN"/>
    <property type="match status" value="1"/>
</dbReference>
<name>A0ABM1S9N4_LIMPO</name>
<dbReference type="Proteomes" id="UP000694941">
    <property type="component" value="Unplaced"/>
</dbReference>
<dbReference type="Gene3D" id="2.60.40.10">
    <property type="entry name" value="Immunoglobulins"/>
    <property type="match status" value="1"/>
</dbReference>
<organism evidence="2 3">
    <name type="scientific">Limulus polyphemus</name>
    <name type="common">Atlantic horseshoe crab</name>
    <dbReference type="NCBI Taxonomy" id="6850"/>
    <lineage>
        <taxon>Eukaryota</taxon>
        <taxon>Metazoa</taxon>
        <taxon>Ecdysozoa</taxon>
        <taxon>Arthropoda</taxon>
        <taxon>Chelicerata</taxon>
        <taxon>Merostomata</taxon>
        <taxon>Xiphosura</taxon>
        <taxon>Limulidae</taxon>
        <taxon>Limulus</taxon>
    </lineage>
</organism>
<accession>A0ABM1S9N4</accession>
<evidence type="ECO:0000259" key="1">
    <source>
        <dbReference type="PROSITE" id="PS50835"/>
    </source>
</evidence>
<dbReference type="GeneID" id="111085547"/>
<evidence type="ECO:0000313" key="2">
    <source>
        <dbReference type="Proteomes" id="UP000694941"/>
    </source>
</evidence>
<dbReference type="PANTHER" id="PTHR21261:SF15">
    <property type="entry name" value="BEATEN PATH IIIA, ISOFORM D-RELATED"/>
    <property type="match status" value="1"/>
</dbReference>
<protein>
    <submittedName>
        <fullName evidence="3">Uncharacterized protein LOC111085547</fullName>
    </submittedName>
</protein>
<dbReference type="Pfam" id="PF13927">
    <property type="entry name" value="Ig_3"/>
    <property type="match status" value="1"/>
</dbReference>
<dbReference type="PROSITE" id="PS50835">
    <property type="entry name" value="IG_LIKE"/>
    <property type="match status" value="1"/>
</dbReference>